<sequence length="77" mass="8818">KEYNESNSPNSVRRLSELESLHFNSSSRKIINISCSSRNHFLDLLADAHFNNIKSNLFNATIPLKQCRCVELNPEVI</sequence>
<protein>
    <submittedName>
        <fullName evidence="1">Uncharacterized protein</fullName>
    </submittedName>
</protein>
<organism evidence="1">
    <name type="scientific">Lepeophtheirus salmonis</name>
    <name type="common">Salmon louse</name>
    <name type="synonym">Caligus salmonis</name>
    <dbReference type="NCBI Taxonomy" id="72036"/>
    <lineage>
        <taxon>Eukaryota</taxon>
        <taxon>Metazoa</taxon>
        <taxon>Ecdysozoa</taxon>
        <taxon>Arthropoda</taxon>
        <taxon>Crustacea</taxon>
        <taxon>Multicrustacea</taxon>
        <taxon>Hexanauplia</taxon>
        <taxon>Copepoda</taxon>
        <taxon>Siphonostomatoida</taxon>
        <taxon>Caligidae</taxon>
        <taxon>Lepeophtheirus</taxon>
    </lineage>
</organism>
<dbReference type="EMBL" id="HACA01006725">
    <property type="protein sequence ID" value="CDW24086.1"/>
    <property type="molecule type" value="Transcribed_RNA"/>
</dbReference>
<evidence type="ECO:0000313" key="1">
    <source>
        <dbReference type="EMBL" id="CDW24086.1"/>
    </source>
</evidence>
<reference evidence="1" key="1">
    <citation type="submission" date="2014-05" db="EMBL/GenBank/DDBJ databases">
        <authorList>
            <person name="Chronopoulou M."/>
        </authorList>
    </citation>
    <scope>NUCLEOTIDE SEQUENCE</scope>
    <source>
        <tissue evidence="1">Whole organism</tissue>
    </source>
</reference>
<feature type="non-terminal residue" evidence="1">
    <location>
        <position position="1"/>
    </location>
</feature>
<dbReference type="AlphaFoldDB" id="A0A0K2TF53"/>
<proteinExistence type="predicted"/>
<name>A0A0K2TF53_LEPSM</name>
<accession>A0A0K2TF53</accession>